<evidence type="ECO:0000313" key="1">
    <source>
        <dbReference type="EMBL" id="TXK83191.1"/>
    </source>
</evidence>
<sequence length="137" mass="15078">MSSVLDLGKEHLQEALEGNPEELKALFRARVSGWGKTYAHEEEMTVGLFSDLEQQIEPYLAFSLLSAVVDLAESEEDFDNFNCALDLASSLVVASLTTEIPRSLQAKFSTLESKAVRFGGEPVDSIAVIRGHYRNAL</sequence>
<gene>
    <name evidence="1" type="ORF">FU839_02665</name>
</gene>
<dbReference type="OrthoDB" id="9758297at2"/>
<protein>
    <submittedName>
        <fullName evidence="1">Uncharacterized protein</fullName>
    </submittedName>
</protein>
<keyword evidence="2" id="KW-1185">Reference proteome</keyword>
<dbReference type="Proteomes" id="UP000321814">
    <property type="component" value="Unassembled WGS sequence"/>
</dbReference>
<reference evidence="1 2" key="1">
    <citation type="submission" date="2019-08" db="EMBL/GenBank/DDBJ databases">
        <title>Draft genome analysis of Rheinheimera tangshanensis isolated from the roots of fresh rice plants (Oryza sativa).</title>
        <authorList>
            <person name="Yu Q."/>
            <person name="Qi Y."/>
            <person name="Zhang H."/>
            <person name="Pu J."/>
        </authorList>
    </citation>
    <scope>NUCLEOTIDE SEQUENCE [LARGE SCALE GENOMIC DNA]</scope>
    <source>
        <strain evidence="1 2">JA3-B52</strain>
    </source>
</reference>
<dbReference type="EMBL" id="VRLR01000001">
    <property type="protein sequence ID" value="TXK83191.1"/>
    <property type="molecule type" value="Genomic_DNA"/>
</dbReference>
<name>A0A5C8M1E1_9GAMM</name>
<organism evidence="1 2">
    <name type="scientific">Rheinheimera tangshanensis</name>
    <dbReference type="NCBI Taxonomy" id="400153"/>
    <lineage>
        <taxon>Bacteria</taxon>
        <taxon>Pseudomonadati</taxon>
        <taxon>Pseudomonadota</taxon>
        <taxon>Gammaproteobacteria</taxon>
        <taxon>Chromatiales</taxon>
        <taxon>Chromatiaceae</taxon>
        <taxon>Rheinheimera</taxon>
    </lineage>
</organism>
<dbReference type="RefSeq" id="WP_147903054.1">
    <property type="nucleotide sequence ID" value="NZ_BAAAGC010000002.1"/>
</dbReference>
<accession>A0A5C8M1E1</accession>
<proteinExistence type="predicted"/>
<comment type="caution">
    <text evidence="1">The sequence shown here is derived from an EMBL/GenBank/DDBJ whole genome shotgun (WGS) entry which is preliminary data.</text>
</comment>
<evidence type="ECO:0000313" key="2">
    <source>
        <dbReference type="Proteomes" id="UP000321814"/>
    </source>
</evidence>
<dbReference type="AlphaFoldDB" id="A0A5C8M1E1"/>